<dbReference type="RefSeq" id="WP_091543125.1">
    <property type="nucleotide sequence ID" value="NZ_FMUS01000012.1"/>
</dbReference>
<gene>
    <name evidence="2" type="ORF">SAMN03080606_02110</name>
</gene>
<evidence type="ECO:0000256" key="1">
    <source>
        <dbReference type="SAM" id="Phobius"/>
    </source>
</evidence>
<keyword evidence="1" id="KW-1133">Transmembrane helix</keyword>
<dbReference type="EMBL" id="FMUS01000012">
    <property type="protein sequence ID" value="SCY66610.1"/>
    <property type="molecule type" value="Genomic_DNA"/>
</dbReference>
<proteinExistence type="predicted"/>
<dbReference type="AlphaFoldDB" id="A0A1G5HTJ5"/>
<dbReference type="OrthoDB" id="9967363at2"/>
<evidence type="ECO:0000313" key="2">
    <source>
        <dbReference type="EMBL" id="SCY66610.1"/>
    </source>
</evidence>
<organism evidence="2 3">
    <name type="scientific">Alkaliphilus peptidifermentans DSM 18978</name>
    <dbReference type="NCBI Taxonomy" id="1120976"/>
    <lineage>
        <taxon>Bacteria</taxon>
        <taxon>Bacillati</taxon>
        <taxon>Bacillota</taxon>
        <taxon>Clostridia</taxon>
        <taxon>Peptostreptococcales</taxon>
        <taxon>Natronincolaceae</taxon>
        <taxon>Alkaliphilus</taxon>
    </lineage>
</organism>
<name>A0A1G5HTJ5_9FIRM</name>
<reference evidence="2 3" key="1">
    <citation type="submission" date="2016-10" db="EMBL/GenBank/DDBJ databases">
        <authorList>
            <person name="de Groot N.N."/>
        </authorList>
    </citation>
    <scope>NUCLEOTIDE SEQUENCE [LARGE SCALE GENOMIC DNA]</scope>
    <source>
        <strain evidence="2 3">DSM 18978</strain>
    </source>
</reference>
<keyword evidence="1" id="KW-0812">Transmembrane</keyword>
<accession>A0A1G5HTJ5</accession>
<keyword evidence="3" id="KW-1185">Reference proteome</keyword>
<evidence type="ECO:0008006" key="4">
    <source>
        <dbReference type="Google" id="ProtNLM"/>
    </source>
</evidence>
<feature type="transmembrane region" description="Helical" evidence="1">
    <location>
        <begin position="39"/>
        <end position="62"/>
    </location>
</feature>
<feature type="transmembrane region" description="Helical" evidence="1">
    <location>
        <begin position="12"/>
        <end position="33"/>
    </location>
</feature>
<keyword evidence="1" id="KW-0472">Membrane</keyword>
<dbReference type="Proteomes" id="UP000198636">
    <property type="component" value="Unassembled WGS sequence"/>
</dbReference>
<protein>
    <recommendedName>
        <fullName evidence="4">DUF3899 domain-containing protein</fullName>
    </recommendedName>
</protein>
<evidence type="ECO:0000313" key="3">
    <source>
        <dbReference type="Proteomes" id="UP000198636"/>
    </source>
</evidence>
<feature type="transmembrane region" description="Helical" evidence="1">
    <location>
        <begin position="98"/>
        <end position="119"/>
    </location>
</feature>
<sequence length="120" mass="13631">MLNRILTSIKKTLKLSFASVVVISLVGLLYSLVRGQNHWNVVFNLNIIFASFIIVFGLFSFFTPINLRKTTRLVDHSNVTEVLKEEKDKKASGSIENIIWGISNIVIIGIIEVLMKTYYL</sequence>